<feature type="domain" description="Thioredoxin" evidence="2">
    <location>
        <begin position="37"/>
        <end position="169"/>
    </location>
</feature>
<evidence type="ECO:0000259" key="2">
    <source>
        <dbReference type="PROSITE" id="PS51352"/>
    </source>
</evidence>
<dbReference type="InterPro" id="IPR036249">
    <property type="entry name" value="Thioredoxin-like_sf"/>
</dbReference>
<evidence type="ECO:0000256" key="1">
    <source>
        <dbReference type="SAM" id="MobiDB-lite"/>
    </source>
</evidence>
<evidence type="ECO:0000313" key="3">
    <source>
        <dbReference type="EMBL" id="KKK88084.1"/>
    </source>
</evidence>
<reference evidence="3" key="1">
    <citation type="journal article" date="2015" name="Nature">
        <title>Complex archaea that bridge the gap between prokaryotes and eukaryotes.</title>
        <authorList>
            <person name="Spang A."/>
            <person name="Saw J.H."/>
            <person name="Jorgensen S.L."/>
            <person name="Zaremba-Niedzwiedzka K."/>
            <person name="Martijn J."/>
            <person name="Lind A.E."/>
            <person name="van Eijk R."/>
            <person name="Schleper C."/>
            <person name="Guy L."/>
            <person name="Ettema T.J."/>
        </authorList>
    </citation>
    <scope>NUCLEOTIDE SEQUENCE</scope>
</reference>
<dbReference type="InterPro" id="IPR013766">
    <property type="entry name" value="Thioredoxin_domain"/>
</dbReference>
<dbReference type="PROSITE" id="PS51352">
    <property type="entry name" value="THIOREDOXIN_2"/>
    <property type="match status" value="1"/>
</dbReference>
<feature type="compositionally biased region" description="Basic residues" evidence="1">
    <location>
        <begin position="188"/>
        <end position="197"/>
    </location>
</feature>
<dbReference type="SUPFAM" id="SSF52833">
    <property type="entry name" value="Thioredoxin-like"/>
    <property type="match status" value="1"/>
</dbReference>
<organism evidence="3">
    <name type="scientific">marine sediment metagenome</name>
    <dbReference type="NCBI Taxonomy" id="412755"/>
    <lineage>
        <taxon>unclassified sequences</taxon>
        <taxon>metagenomes</taxon>
        <taxon>ecological metagenomes</taxon>
    </lineage>
</organism>
<dbReference type="CDD" id="cd02947">
    <property type="entry name" value="TRX_family"/>
    <property type="match status" value="1"/>
</dbReference>
<dbReference type="EMBL" id="LAZR01050114">
    <property type="protein sequence ID" value="KKK88084.1"/>
    <property type="molecule type" value="Genomic_DNA"/>
</dbReference>
<dbReference type="Pfam" id="PF00085">
    <property type="entry name" value="Thioredoxin"/>
    <property type="match status" value="1"/>
</dbReference>
<comment type="caution">
    <text evidence="3">The sequence shown here is derived from an EMBL/GenBank/DDBJ whole genome shotgun (WGS) entry which is preliminary data.</text>
</comment>
<proteinExistence type="predicted"/>
<feature type="compositionally biased region" description="Low complexity" evidence="1">
    <location>
        <begin position="169"/>
        <end position="183"/>
    </location>
</feature>
<name>A0A0F9BBQ6_9ZZZZ</name>
<protein>
    <recommendedName>
        <fullName evidence="2">Thioredoxin domain-containing protein</fullName>
    </recommendedName>
</protein>
<sequence>MSRHMSRRSAWTVGMLMVALGGAAALWALAGDSKIVADVAATGPAATVSAPGGGADAQAEEGAKVIAVKFHADWCGYCKAMGNVFEEMQAKFDTQPVLYVTLDQTREFNRRQSKFLANALGLADIWSEHGSKTGFILLIDGKARSIIAKLTHDQDLKTMGAALTDAVNKASGSKKAAAGSGRSEGSRRKQAKAISRK</sequence>
<dbReference type="Gene3D" id="3.40.30.10">
    <property type="entry name" value="Glutaredoxin"/>
    <property type="match status" value="1"/>
</dbReference>
<dbReference type="AlphaFoldDB" id="A0A0F9BBQ6"/>
<feature type="region of interest" description="Disordered" evidence="1">
    <location>
        <begin position="168"/>
        <end position="197"/>
    </location>
</feature>
<accession>A0A0F9BBQ6</accession>
<gene>
    <name evidence="3" type="ORF">LCGC14_2746740</name>
</gene>